<reference evidence="4" key="1">
    <citation type="journal article" date="2017" name="Front. Plant Sci.">
        <title>Climate Clever Clovers: New Paradigm to Reduce the Environmental Footprint of Ruminants by Breeding Low Methanogenic Forages Utilizing Haplotype Variation.</title>
        <authorList>
            <person name="Kaur P."/>
            <person name="Appels R."/>
            <person name="Bayer P.E."/>
            <person name="Keeble-Gagnere G."/>
            <person name="Wang J."/>
            <person name="Hirakawa H."/>
            <person name="Shirasawa K."/>
            <person name="Vercoe P."/>
            <person name="Stefanova K."/>
            <person name="Durmic Z."/>
            <person name="Nichols P."/>
            <person name="Revell C."/>
            <person name="Isobe S.N."/>
            <person name="Edwards D."/>
            <person name="Erskine W."/>
        </authorList>
    </citation>
    <scope>NUCLEOTIDE SEQUENCE [LARGE SCALE GENOMIC DNA]</scope>
    <source>
        <strain evidence="4">cv. Daliak</strain>
    </source>
</reference>
<name>A0A2Z6N5Y3_TRISU</name>
<feature type="domain" description="Disease resistance protein At4g27190-like leucine-rich repeats" evidence="2">
    <location>
        <begin position="11"/>
        <end position="151"/>
    </location>
</feature>
<dbReference type="InterPro" id="IPR057135">
    <property type="entry name" value="At4g27190-like_LRR"/>
</dbReference>
<dbReference type="OrthoDB" id="1436555at2759"/>
<proteinExistence type="predicted"/>
<dbReference type="AlphaFoldDB" id="A0A2Z6N5Y3"/>
<dbReference type="Gene3D" id="3.80.10.10">
    <property type="entry name" value="Ribonuclease Inhibitor"/>
    <property type="match status" value="2"/>
</dbReference>
<dbReference type="InterPro" id="IPR050905">
    <property type="entry name" value="Plant_NBS-LRR"/>
</dbReference>
<feature type="domain" description="Disease resistance protein At4g27190-like leucine-rich repeats" evidence="2">
    <location>
        <begin position="378"/>
        <end position="416"/>
    </location>
</feature>
<gene>
    <name evidence="3" type="ORF">TSUD_362780</name>
</gene>
<dbReference type="PANTHER" id="PTHR33463">
    <property type="entry name" value="NB-ARC DOMAIN-CONTAINING PROTEIN-RELATED"/>
    <property type="match status" value="1"/>
</dbReference>
<evidence type="ECO:0000259" key="2">
    <source>
        <dbReference type="Pfam" id="PF23247"/>
    </source>
</evidence>
<accession>A0A2Z6N5Y3</accession>
<protein>
    <recommendedName>
        <fullName evidence="2">Disease resistance protein At4g27190-like leucine-rich repeats domain-containing protein</fullName>
    </recommendedName>
</protein>
<evidence type="ECO:0000256" key="1">
    <source>
        <dbReference type="ARBA" id="ARBA00022821"/>
    </source>
</evidence>
<dbReference type="SUPFAM" id="SSF52047">
    <property type="entry name" value="RNI-like"/>
    <property type="match status" value="2"/>
</dbReference>
<dbReference type="InterPro" id="IPR032675">
    <property type="entry name" value="LRR_dom_sf"/>
</dbReference>
<evidence type="ECO:0000313" key="3">
    <source>
        <dbReference type="EMBL" id="GAU40298.1"/>
    </source>
</evidence>
<evidence type="ECO:0000313" key="4">
    <source>
        <dbReference type="Proteomes" id="UP000242715"/>
    </source>
</evidence>
<dbReference type="PANTHER" id="PTHR33463:SF209">
    <property type="entry name" value="DISEASE RESISTANCE PROTEIN RPS2-LIKE"/>
    <property type="match status" value="1"/>
</dbReference>
<feature type="domain" description="Disease resistance protein At4g27190-like leucine-rich repeats" evidence="2">
    <location>
        <begin position="288"/>
        <end position="374"/>
    </location>
</feature>
<keyword evidence="1" id="KW-0611">Plant defense</keyword>
<dbReference type="Proteomes" id="UP000242715">
    <property type="component" value="Unassembled WGS sequence"/>
</dbReference>
<sequence length="495" mass="56513">MLSEGMDGTEFSKHPELHKAWQDGLCTQNNWFYSLTTLKLVNCDIKPYAIPSNILPCLNSLEDLEVRNCNKVEVIFAKNDTDEIPSKLNNLTLEDLSELKLVWEKNFQGILQFQNLKQVSVIGCKSLQTLFPAALAESLKMIDKLNVESCDELREIVGKEDLATGLEKKFSFPHLATLHFYKLPNFTYFYPEIFTVVCPKLSYCCVLICPKLELFQGPHAEGEAESISTSTNRQPLIPNLDAISILEELYLGWEHISVLRLGRQAEDLKYLKKSFLYFDVETNENPTLPLGILQRVPNLQELRLGYTHSLEIFLTKNTNGREHRILGQLKKLTLDTVFELQYINLEDSWLNTVIEKLHNLYVTDCPDLKNLFHSPCGLSFSYMKELHISSCHGLRYLFTCSIAKALTSLEKITVEKSRSIEEIVAKENDGTTPQELPSLTQVYIWQCPKVKVFSSGEINANCFQGIQASSNLNDELFLYNNDLNASVEMLFLLQQ</sequence>
<dbReference type="Pfam" id="PF23247">
    <property type="entry name" value="LRR_RPS2"/>
    <property type="match status" value="3"/>
</dbReference>
<keyword evidence="4" id="KW-1185">Reference proteome</keyword>
<organism evidence="3 4">
    <name type="scientific">Trifolium subterraneum</name>
    <name type="common">Subterranean clover</name>
    <dbReference type="NCBI Taxonomy" id="3900"/>
    <lineage>
        <taxon>Eukaryota</taxon>
        <taxon>Viridiplantae</taxon>
        <taxon>Streptophyta</taxon>
        <taxon>Embryophyta</taxon>
        <taxon>Tracheophyta</taxon>
        <taxon>Spermatophyta</taxon>
        <taxon>Magnoliopsida</taxon>
        <taxon>eudicotyledons</taxon>
        <taxon>Gunneridae</taxon>
        <taxon>Pentapetalae</taxon>
        <taxon>rosids</taxon>
        <taxon>fabids</taxon>
        <taxon>Fabales</taxon>
        <taxon>Fabaceae</taxon>
        <taxon>Papilionoideae</taxon>
        <taxon>50 kb inversion clade</taxon>
        <taxon>NPAAA clade</taxon>
        <taxon>Hologalegina</taxon>
        <taxon>IRL clade</taxon>
        <taxon>Trifolieae</taxon>
        <taxon>Trifolium</taxon>
    </lineage>
</organism>
<dbReference type="EMBL" id="DF973798">
    <property type="protein sequence ID" value="GAU40298.1"/>
    <property type="molecule type" value="Genomic_DNA"/>
</dbReference>